<dbReference type="RefSeq" id="WP_167141442.1">
    <property type="nucleotide sequence ID" value="NZ_VWXD01000008.1"/>
</dbReference>
<evidence type="ECO:0000313" key="3">
    <source>
        <dbReference type="Proteomes" id="UP000780690"/>
    </source>
</evidence>
<comment type="caution">
    <text evidence="2">The sequence shown here is derived from an EMBL/GenBank/DDBJ whole genome shotgun (WGS) entry which is preliminary data.</text>
</comment>
<keyword evidence="1" id="KW-0812">Transmembrane</keyword>
<evidence type="ECO:0000256" key="1">
    <source>
        <dbReference type="SAM" id="Phobius"/>
    </source>
</evidence>
<protein>
    <submittedName>
        <fullName evidence="2">Uncharacterized protein</fullName>
    </submittedName>
</protein>
<keyword evidence="1" id="KW-0472">Membrane</keyword>
<evidence type="ECO:0000313" key="2">
    <source>
        <dbReference type="EMBL" id="NIF02433.1"/>
    </source>
</evidence>
<reference evidence="2 3" key="1">
    <citation type="journal article" date="2019" name="bioRxiv">
        <title>Bacteria contribute to plant secondary compound degradation in a generalist herbivore system.</title>
        <authorList>
            <person name="Francoeur C.B."/>
            <person name="Khadempour L."/>
            <person name="Moreira-Soto R.D."/>
            <person name="Gotting K."/>
            <person name="Book A.J."/>
            <person name="Pinto-Tomas A.A."/>
            <person name="Keefover-Ring K."/>
            <person name="Currie C.R."/>
        </authorList>
    </citation>
    <scope>NUCLEOTIDE SEQUENCE [LARGE SCALE GENOMIC DNA]</scope>
    <source>
        <strain evidence="2 3">Acro-805</strain>
    </source>
</reference>
<accession>A0ABX0QZN6</accession>
<organism evidence="2 3">
    <name type="scientific">Candidatus Pantoea formicae</name>
    <dbReference type="NCBI Taxonomy" id="2608355"/>
    <lineage>
        <taxon>Bacteria</taxon>
        <taxon>Pseudomonadati</taxon>
        <taxon>Pseudomonadota</taxon>
        <taxon>Gammaproteobacteria</taxon>
        <taxon>Enterobacterales</taxon>
        <taxon>Erwiniaceae</taxon>
        <taxon>Pantoea</taxon>
    </lineage>
</organism>
<sequence length="87" mass="9860">MPEYCFFKKGDHVNVLEKNDASGAACLREWGYAKQSEELNAPNTHCALARFHHIHNEERSSKYAFSSEAAFLALIVGLIAVMDWLFL</sequence>
<keyword evidence="1" id="KW-1133">Transmembrane helix</keyword>
<name>A0ABX0QZN6_9GAMM</name>
<keyword evidence="3" id="KW-1185">Reference proteome</keyword>
<dbReference type="EMBL" id="VWXD01000008">
    <property type="protein sequence ID" value="NIF02433.1"/>
    <property type="molecule type" value="Genomic_DNA"/>
</dbReference>
<dbReference type="Proteomes" id="UP000780690">
    <property type="component" value="Unassembled WGS sequence"/>
</dbReference>
<proteinExistence type="predicted"/>
<feature type="transmembrane region" description="Helical" evidence="1">
    <location>
        <begin position="69"/>
        <end position="86"/>
    </location>
</feature>
<gene>
    <name evidence="2" type="ORF">F3J38_20635</name>
</gene>